<dbReference type="Proteomes" id="UP000618795">
    <property type="component" value="Unassembled WGS sequence"/>
</dbReference>
<organism evidence="2 3">
    <name type="scientific">Streptomyces filipinensis</name>
    <dbReference type="NCBI Taxonomy" id="66887"/>
    <lineage>
        <taxon>Bacteria</taxon>
        <taxon>Bacillati</taxon>
        <taxon>Actinomycetota</taxon>
        <taxon>Actinomycetes</taxon>
        <taxon>Kitasatosporales</taxon>
        <taxon>Streptomycetaceae</taxon>
        <taxon>Streptomyces</taxon>
    </lineage>
</organism>
<evidence type="ECO:0000259" key="1">
    <source>
        <dbReference type="Pfam" id="PF13546"/>
    </source>
</evidence>
<evidence type="ECO:0000313" key="2">
    <source>
        <dbReference type="EMBL" id="GGV22165.1"/>
    </source>
</evidence>
<dbReference type="Pfam" id="PF13546">
    <property type="entry name" value="DDE_5"/>
    <property type="match status" value="1"/>
</dbReference>
<dbReference type="EMBL" id="BMTD01000024">
    <property type="protein sequence ID" value="GGV22165.1"/>
    <property type="molecule type" value="Genomic_DNA"/>
</dbReference>
<reference evidence="2" key="2">
    <citation type="submission" date="2020-09" db="EMBL/GenBank/DDBJ databases">
        <authorList>
            <person name="Sun Q."/>
            <person name="Ohkuma M."/>
        </authorList>
    </citation>
    <scope>NUCLEOTIDE SEQUENCE</scope>
    <source>
        <strain evidence="2">JCM 4369</strain>
    </source>
</reference>
<comment type="caution">
    <text evidence="2">The sequence shown here is derived from an EMBL/GenBank/DDBJ whole genome shotgun (WGS) entry which is preliminary data.</text>
</comment>
<evidence type="ECO:0000313" key="3">
    <source>
        <dbReference type="Proteomes" id="UP000618795"/>
    </source>
</evidence>
<name>A0A918MFQ5_9ACTN</name>
<reference evidence="2" key="1">
    <citation type="journal article" date="2014" name="Int. J. Syst. Evol. Microbiol.">
        <title>Complete genome sequence of Corynebacterium casei LMG S-19264T (=DSM 44701T), isolated from a smear-ripened cheese.</title>
        <authorList>
            <consortium name="US DOE Joint Genome Institute (JGI-PGF)"/>
            <person name="Walter F."/>
            <person name="Albersmeier A."/>
            <person name="Kalinowski J."/>
            <person name="Ruckert C."/>
        </authorList>
    </citation>
    <scope>NUCLEOTIDE SEQUENCE</scope>
    <source>
        <strain evidence="2">JCM 4369</strain>
    </source>
</reference>
<accession>A0A918MFQ5</accession>
<dbReference type="AlphaFoldDB" id="A0A918MFQ5"/>
<gene>
    <name evidence="2" type="ORF">GCM10010260_72990</name>
</gene>
<dbReference type="InterPro" id="IPR038721">
    <property type="entry name" value="IS701-like_DDE_dom"/>
</dbReference>
<feature type="domain" description="Transposase IS701-like DDE" evidence="1">
    <location>
        <begin position="7"/>
        <end position="72"/>
    </location>
</feature>
<keyword evidence="3" id="KW-1185">Reference proteome</keyword>
<protein>
    <recommendedName>
        <fullName evidence="1">Transposase IS701-like DDE domain-containing protein</fullName>
    </recommendedName>
</protein>
<proteinExistence type="predicted"/>
<sequence length="72" mass="7479">MGAVAGKTLLARGLLDPLAGQGLAVPVTVADAGHGRSVSFRLTLEEHGWTYVMAVDPKENARPADAEPCQPP</sequence>